<evidence type="ECO:0000259" key="2">
    <source>
        <dbReference type="Pfam" id="PF13439"/>
    </source>
</evidence>
<dbReference type="Pfam" id="PF13439">
    <property type="entry name" value="Glyco_transf_4"/>
    <property type="match status" value="1"/>
</dbReference>
<dbReference type="CDD" id="cd03819">
    <property type="entry name" value="GT4_WavL-like"/>
    <property type="match status" value="1"/>
</dbReference>
<dbReference type="SUPFAM" id="SSF53756">
    <property type="entry name" value="UDP-Glycosyltransferase/glycogen phosphorylase"/>
    <property type="match status" value="1"/>
</dbReference>
<name>A0A1D7TLY8_9BACT</name>
<dbReference type="Pfam" id="PF00534">
    <property type="entry name" value="Glycos_transf_1"/>
    <property type="match status" value="1"/>
</dbReference>
<dbReference type="GO" id="GO:0016757">
    <property type="term" value="F:glycosyltransferase activity"/>
    <property type="evidence" value="ECO:0007669"/>
    <property type="project" value="InterPro"/>
</dbReference>
<evidence type="ECO:0000259" key="1">
    <source>
        <dbReference type="Pfam" id="PF00534"/>
    </source>
</evidence>
<dbReference type="InterPro" id="IPR028098">
    <property type="entry name" value="Glyco_trans_4-like_N"/>
</dbReference>
<dbReference type="InterPro" id="IPR050194">
    <property type="entry name" value="Glycosyltransferase_grp1"/>
</dbReference>
<feature type="domain" description="Glycosyltransferase subfamily 4-like N-terminal" evidence="2">
    <location>
        <begin position="13"/>
        <end position="161"/>
    </location>
</feature>
<evidence type="ECO:0000313" key="4">
    <source>
        <dbReference type="Proteomes" id="UP000094609"/>
    </source>
</evidence>
<keyword evidence="4" id="KW-1185">Reference proteome</keyword>
<dbReference type="PANTHER" id="PTHR45947:SF3">
    <property type="entry name" value="SULFOQUINOVOSYL TRANSFERASE SQD2"/>
    <property type="match status" value="1"/>
</dbReference>
<organism evidence="3 4">
    <name type="scientific">Sulfurospirillum halorespirans DSM 13726</name>
    <dbReference type="NCBI Taxonomy" id="1193502"/>
    <lineage>
        <taxon>Bacteria</taxon>
        <taxon>Pseudomonadati</taxon>
        <taxon>Campylobacterota</taxon>
        <taxon>Epsilonproteobacteria</taxon>
        <taxon>Campylobacterales</taxon>
        <taxon>Sulfurospirillaceae</taxon>
        <taxon>Sulfurospirillum</taxon>
    </lineage>
</organism>
<dbReference type="STRING" id="1193502.SHALO_2241"/>
<dbReference type="Proteomes" id="UP000094609">
    <property type="component" value="Chromosome"/>
</dbReference>
<dbReference type="RefSeq" id="WP_069478612.1">
    <property type="nucleotide sequence ID" value="NZ_CP017111.1"/>
</dbReference>
<dbReference type="AlphaFoldDB" id="A0A1D7TLY8"/>
<dbReference type="InterPro" id="IPR001296">
    <property type="entry name" value="Glyco_trans_1"/>
</dbReference>
<evidence type="ECO:0000313" key="3">
    <source>
        <dbReference type="EMBL" id="AOO66002.1"/>
    </source>
</evidence>
<reference evidence="4" key="1">
    <citation type="submission" date="2016-08" db="EMBL/GenBank/DDBJ databases">
        <title>Complete genome sequence of the organohalide-respiring Epsilonproteobacterium Sulfurospirillum halorespirans.</title>
        <authorList>
            <person name="Goris T."/>
            <person name="Zimmermann J."/>
            <person name="Schenz B."/>
            <person name="Lemos M."/>
            <person name="Hackermueller J."/>
            <person name="Diekert G."/>
        </authorList>
    </citation>
    <scope>NUCLEOTIDE SEQUENCE [LARGE SCALE GENOMIC DNA]</scope>
    <source>
        <strain>DSM 13726</strain>
        <strain evidence="4">PCE-M2</strain>
    </source>
</reference>
<dbReference type="KEGG" id="shal:SHALO_2241"/>
<dbReference type="EMBL" id="CP017111">
    <property type="protein sequence ID" value="AOO66002.1"/>
    <property type="molecule type" value="Genomic_DNA"/>
</dbReference>
<protein>
    <submittedName>
        <fullName evidence="3">Glycosyltransferase</fullName>
    </submittedName>
</protein>
<dbReference type="PANTHER" id="PTHR45947">
    <property type="entry name" value="SULFOQUINOVOSYL TRANSFERASE SQD2"/>
    <property type="match status" value="1"/>
</dbReference>
<sequence>MKIVQLIPELNEGGVERGVVELSRELVKLGFESVVISNGGKLVEQLERDGSLHVKVNVCSKNVLTAPWRIWKLYQALQNIKPDLLHVRSRVPAWMVFFANKLLHLPIVSTVHGFNSVNRYSAIMVKADQIICASSFLKTHIIKHFHADPSKIHLIPRGIDFNYFNTHELDTKFMETFQHEHHLTHKRVILHVARITHWKDQATTIRAFLELRAKRDDIKLFFVGGIDPKRLSYFEELQRLVFDSDFAKDIVFLGSQSKMKELYALADLTISASTKPETFGRANVESLAMGVPLLATPIGATQDYIKEGETGFFFEPKNHTSLASLMQKALEYPFNKQKIQAFAKTHFSLEQMVEKNVAIYTTFSSDL</sequence>
<proteinExistence type="predicted"/>
<gene>
    <name evidence="3" type="ORF">SHALO_2241</name>
</gene>
<feature type="domain" description="Glycosyl transferase family 1" evidence="1">
    <location>
        <begin position="181"/>
        <end position="337"/>
    </location>
</feature>
<keyword evidence="3" id="KW-0808">Transferase</keyword>
<dbReference type="PATRIC" id="fig|1193502.14.peg.2269"/>
<accession>A0A1D7TLY8</accession>
<dbReference type="Gene3D" id="3.40.50.2000">
    <property type="entry name" value="Glycogen Phosphorylase B"/>
    <property type="match status" value="2"/>
</dbReference>